<evidence type="ECO:0000313" key="2">
    <source>
        <dbReference type="EMBL" id="MBC6490312.1"/>
    </source>
</evidence>
<feature type="transmembrane region" description="Helical" evidence="1">
    <location>
        <begin position="113"/>
        <end position="135"/>
    </location>
</feature>
<keyword evidence="3" id="KW-1185">Reference proteome</keyword>
<feature type="transmembrane region" description="Helical" evidence="1">
    <location>
        <begin position="267"/>
        <end position="286"/>
    </location>
</feature>
<evidence type="ECO:0008006" key="4">
    <source>
        <dbReference type="Google" id="ProtNLM"/>
    </source>
</evidence>
<evidence type="ECO:0000256" key="1">
    <source>
        <dbReference type="SAM" id="Phobius"/>
    </source>
</evidence>
<keyword evidence="1" id="KW-0472">Membrane</keyword>
<feature type="transmembrane region" description="Helical" evidence="1">
    <location>
        <begin position="298"/>
        <end position="320"/>
    </location>
</feature>
<dbReference type="EMBL" id="MBUA01000001">
    <property type="protein sequence ID" value="MBC6490312.1"/>
    <property type="molecule type" value="Genomic_DNA"/>
</dbReference>
<dbReference type="Proteomes" id="UP000765802">
    <property type="component" value="Unassembled WGS sequence"/>
</dbReference>
<organism evidence="2 3">
    <name type="scientific">Flavihumibacter stibioxidans</name>
    <dbReference type="NCBI Taxonomy" id="1834163"/>
    <lineage>
        <taxon>Bacteria</taxon>
        <taxon>Pseudomonadati</taxon>
        <taxon>Bacteroidota</taxon>
        <taxon>Chitinophagia</taxon>
        <taxon>Chitinophagales</taxon>
        <taxon>Chitinophagaceae</taxon>
        <taxon>Flavihumibacter</taxon>
    </lineage>
</organism>
<dbReference type="SUPFAM" id="SSF103473">
    <property type="entry name" value="MFS general substrate transporter"/>
    <property type="match status" value="1"/>
</dbReference>
<feature type="transmembrane region" description="Helical" evidence="1">
    <location>
        <begin position="332"/>
        <end position="355"/>
    </location>
</feature>
<sequence length="917" mass="104223">MNSIRFWLNLLNVHRSEWPIVKKLFWLQFFQGAGISFFFTAEFARFLEKFPIHELPWVMVFSSGLLWLAGFAYTVLEHRISFKKFNEGIILLMAGSMLLVRVGSNIFTGDWFYFFSLSWFYVLYLLNNLEFWGIAARIFDIRQSKRLFGVISAGDIPAKFIGYTLALVFVPYTGTLNLLLLGVISMVISVPLFRSIAKAEKQHFTDPHATHAVHVSNHPIRSLYNTFSSNIIVRRIAVISLLASACILLVNYGFYAKVKEAYHDDVSLARFIAMFMAGLRIAALITKTIFTGRLTTSLGVQPSLFITPIVLLLLVVLTLVQNSMNPDEKMLFYFFGASSIAIDVLRAAINSPVLLTVMQPLPTQERLRAHNIVKGIMDPFATLFCGILLIILFRIQQEINLLTISYTLIILAVGWIIGIIFVNKEYLNMLVSTISSRYFSQEEFSLNDNLTLEKIKEKIQLGTDQEVLSILNMVGSKQNPLSTDLLRHFIAHKSDAIRLEAIRLISQKNIRQLKEPLEALLDKSQNKMITREAIAALCKLSESPALVSGYKSHPDKEIRNAALCGMLSNPHESIKKIAEDELGNLLSSEHIQDKETGLDILQEVRNEYDHPLHATIIRGELIPSLSRKAIDAIGKAATNDSLLALLSHLPKHEKPIISALLRAGSNSVPHIEQYLYQHHPSPALASQMILLLGKIGGNESRMVLERLVKTQPVSLPATIKALYRSKFKAPPATRAILEDLSRAYLRYGVEMLYMQMALKEKGQAAELLYNAVQIELAEIRELLLCLFGCLYDREKIRKSRNGLLANQRDTIANAMEIIEVTVRKDLSKYFNILFEDSGIEERCHALRSLFQEKEYNALDDIMKRILSERPILYQDWTKACSLYVSRKYRVAMDDVYFRKYIHSENQLLQETARYAMA</sequence>
<feature type="transmembrane region" description="Helical" evidence="1">
    <location>
        <begin position="401"/>
        <end position="422"/>
    </location>
</feature>
<feature type="transmembrane region" description="Helical" evidence="1">
    <location>
        <begin position="24"/>
        <end position="44"/>
    </location>
</feature>
<gene>
    <name evidence="2" type="ORF">BC349_05015</name>
</gene>
<dbReference type="InterPro" id="IPR011989">
    <property type="entry name" value="ARM-like"/>
</dbReference>
<dbReference type="SUPFAM" id="SSF48371">
    <property type="entry name" value="ARM repeat"/>
    <property type="match status" value="1"/>
</dbReference>
<protein>
    <recommendedName>
        <fullName evidence="4">ADP,ATP carrier protein</fullName>
    </recommendedName>
</protein>
<accession>A0ABR7M5P9</accession>
<name>A0ABR7M5P9_9BACT</name>
<feature type="transmembrane region" description="Helical" evidence="1">
    <location>
        <begin position="56"/>
        <end position="76"/>
    </location>
</feature>
<dbReference type="InterPro" id="IPR016024">
    <property type="entry name" value="ARM-type_fold"/>
</dbReference>
<proteinExistence type="predicted"/>
<feature type="transmembrane region" description="Helical" evidence="1">
    <location>
        <begin position="88"/>
        <end position="107"/>
    </location>
</feature>
<dbReference type="Gene3D" id="1.25.10.10">
    <property type="entry name" value="Leucine-rich Repeat Variant"/>
    <property type="match status" value="1"/>
</dbReference>
<dbReference type="InterPro" id="IPR036259">
    <property type="entry name" value="MFS_trans_sf"/>
</dbReference>
<feature type="transmembrane region" description="Helical" evidence="1">
    <location>
        <begin position="236"/>
        <end position="255"/>
    </location>
</feature>
<comment type="caution">
    <text evidence="2">The sequence shown here is derived from an EMBL/GenBank/DDBJ whole genome shotgun (WGS) entry which is preliminary data.</text>
</comment>
<feature type="transmembrane region" description="Helical" evidence="1">
    <location>
        <begin position="376"/>
        <end position="395"/>
    </location>
</feature>
<evidence type="ECO:0000313" key="3">
    <source>
        <dbReference type="Proteomes" id="UP000765802"/>
    </source>
</evidence>
<reference evidence="2 3" key="1">
    <citation type="submission" date="2016-07" db="EMBL/GenBank/DDBJ databases">
        <title>Genome analysis of Flavihumibacter stibioxidans YS-17.</title>
        <authorList>
            <person name="Shi K."/>
            <person name="Han Y."/>
            <person name="Wang G."/>
        </authorList>
    </citation>
    <scope>NUCLEOTIDE SEQUENCE [LARGE SCALE GENOMIC DNA]</scope>
    <source>
        <strain evidence="2 3">YS-17</strain>
    </source>
</reference>
<keyword evidence="1" id="KW-0812">Transmembrane</keyword>
<keyword evidence="1" id="KW-1133">Transmembrane helix</keyword>